<sequence length="355" mass="38473">MVAALNGMNIVAKGIVGVGLFGTRRGLSAKGGGALRGLDAAPQVLEFRGRGGDTSALPQEGEEVVFRRVVRVSGGHFDDEELDIIGVLSAVRDVNRRAGFQGACAAVRHGNLDAYADALEEARRLLDKSLEGSLDDSFISSWSLGLGDGGEGLDGDGDCLPGADEDDKGATEYYERSQSPGLELQGELAQAVRLHLEIGIESPDERIEEGLRQVSWLDSNHGATVLIFYAPRRESRPIDWSLIRECRELKQVEIERIEDDYEHAYQLHLRDLEREYAQGVQLTDAAEHGCELEDSDCHGECELDSEDGEVCQGSCNGGQARAGGEVDESFLAEVEAELQRLCRRVRDARSTGGSA</sequence>
<organism evidence="1 2">
    <name type="scientific">Halorhodospira halochloris</name>
    <name type="common">Ectothiorhodospira halochloris</name>
    <dbReference type="NCBI Taxonomy" id="1052"/>
    <lineage>
        <taxon>Bacteria</taxon>
        <taxon>Pseudomonadati</taxon>
        <taxon>Pseudomonadota</taxon>
        <taxon>Gammaproteobacteria</taxon>
        <taxon>Chromatiales</taxon>
        <taxon>Ectothiorhodospiraceae</taxon>
        <taxon>Halorhodospira</taxon>
    </lineage>
</organism>
<keyword evidence="2" id="KW-1185">Reference proteome</keyword>
<accession>A0A0X8X8W8</accession>
<proteinExistence type="predicted"/>
<name>A0A0X8X8W8_HALHR</name>
<reference evidence="1" key="1">
    <citation type="submission" date="2016-02" db="EMBL/GenBank/DDBJ databases">
        <title>Halorhodospira halochloris DSM-1059 complete genome, version 2.</title>
        <authorList>
            <person name="Tsukatani Y."/>
        </authorList>
    </citation>
    <scope>NUCLEOTIDE SEQUENCE</scope>
    <source>
        <strain evidence="1">DSM 1059</strain>
    </source>
</reference>
<dbReference type="EMBL" id="AP017372">
    <property type="protein sequence ID" value="BAU57659.2"/>
    <property type="molecule type" value="Genomic_DNA"/>
</dbReference>
<dbReference type="AlphaFoldDB" id="A0A0X8X8W8"/>
<dbReference type="KEGG" id="hhk:HH1059_09650"/>
<evidence type="ECO:0000313" key="1">
    <source>
        <dbReference type="EMBL" id="BAU57659.2"/>
    </source>
</evidence>
<gene>
    <name evidence="1" type="ORF">HH1059_09650</name>
</gene>
<evidence type="ECO:0000313" key="2">
    <source>
        <dbReference type="Proteomes" id="UP000218890"/>
    </source>
</evidence>
<protein>
    <submittedName>
        <fullName evidence="1">Uncharacterized protein</fullName>
    </submittedName>
</protein>
<dbReference type="Proteomes" id="UP000218890">
    <property type="component" value="Chromosome"/>
</dbReference>